<organism evidence="1 2">
    <name type="scientific">Anisodus tanguticus</name>
    <dbReference type="NCBI Taxonomy" id="243964"/>
    <lineage>
        <taxon>Eukaryota</taxon>
        <taxon>Viridiplantae</taxon>
        <taxon>Streptophyta</taxon>
        <taxon>Embryophyta</taxon>
        <taxon>Tracheophyta</taxon>
        <taxon>Spermatophyta</taxon>
        <taxon>Magnoliopsida</taxon>
        <taxon>eudicotyledons</taxon>
        <taxon>Gunneridae</taxon>
        <taxon>Pentapetalae</taxon>
        <taxon>asterids</taxon>
        <taxon>lamiids</taxon>
        <taxon>Solanales</taxon>
        <taxon>Solanaceae</taxon>
        <taxon>Solanoideae</taxon>
        <taxon>Hyoscyameae</taxon>
        <taxon>Anisodus</taxon>
    </lineage>
</organism>
<accession>A0AAE1V061</accession>
<name>A0AAE1V061_9SOLA</name>
<protein>
    <submittedName>
        <fullName evidence="1">Uncharacterized protein</fullName>
    </submittedName>
</protein>
<evidence type="ECO:0000313" key="2">
    <source>
        <dbReference type="Proteomes" id="UP001291623"/>
    </source>
</evidence>
<comment type="caution">
    <text evidence="1">The sequence shown here is derived from an EMBL/GenBank/DDBJ whole genome shotgun (WGS) entry which is preliminary data.</text>
</comment>
<gene>
    <name evidence="1" type="ORF">RND71_036364</name>
</gene>
<dbReference type="AlphaFoldDB" id="A0AAE1V061"/>
<dbReference type="EMBL" id="JAVYJV010000020">
    <property type="protein sequence ID" value="KAK4343270.1"/>
    <property type="molecule type" value="Genomic_DNA"/>
</dbReference>
<keyword evidence="2" id="KW-1185">Reference proteome</keyword>
<proteinExistence type="predicted"/>
<sequence>MQSVHSAAMALSSSLCPILYRSDPQLSKRLSVHFPHVTALRKSDPYLAGPTWYGIICKPVSSYATTADLQKRDSEMAVMIAFSALLSSLEKSERK</sequence>
<dbReference type="Proteomes" id="UP001291623">
    <property type="component" value="Unassembled WGS sequence"/>
</dbReference>
<reference evidence="1" key="1">
    <citation type="submission" date="2023-12" db="EMBL/GenBank/DDBJ databases">
        <title>Genome assembly of Anisodus tanguticus.</title>
        <authorList>
            <person name="Wang Y.-J."/>
        </authorList>
    </citation>
    <scope>NUCLEOTIDE SEQUENCE</scope>
    <source>
        <strain evidence="1">KB-2021</strain>
        <tissue evidence="1">Leaf</tissue>
    </source>
</reference>
<evidence type="ECO:0000313" key="1">
    <source>
        <dbReference type="EMBL" id="KAK4343270.1"/>
    </source>
</evidence>